<dbReference type="Proteomes" id="UP000232688">
    <property type="component" value="Unassembled WGS sequence"/>
</dbReference>
<evidence type="ECO:0008006" key="5">
    <source>
        <dbReference type="Google" id="ProtNLM"/>
    </source>
</evidence>
<dbReference type="EMBL" id="LLXH01000407">
    <property type="protein sequence ID" value="PKC67211.1"/>
    <property type="molecule type" value="Genomic_DNA"/>
</dbReference>
<dbReference type="VEuPathDB" id="FungiDB:FUN_017491"/>
<dbReference type="AlphaFoldDB" id="A0A2I1DRS1"/>
<dbReference type="VEuPathDB" id="FungiDB:RhiirA1_458718"/>
<name>A0A2I1DRS1_9GLOM</name>
<organism evidence="1 4">
    <name type="scientific">Rhizophagus irregularis</name>
    <dbReference type="NCBI Taxonomy" id="588596"/>
    <lineage>
        <taxon>Eukaryota</taxon>
        <taxon>Fungi</taxon>
        <taxon>Fungi incertae sedis</taxon>
        <taxon>Mucoromycota</taxon>
        <taxon>Glomeromycotina</taxon>
        <taxon>Glomeromycetes</taxon>
        <taxon>Glomerales</taxon>
        <taxon>Glomeraceae</taxon>
        <taxon>Rhizophagus</taxon>
    </lineage>
</organism>
<sequence length="103" mass="12547">MNNMTISRELEMLRQEVNRIQIFPPPINDFENIVKLFKRKPSRRKVHIKYPVLLNFFIKKQAQQTYKQCVIDKIIRELWNSTTRNNRIIYIDLCNQISLRINN</sequence>
<reference evidence="1 4" key="1">
    <citation type="submission" date="2016-04" db="EMBL/GenBank/DDBJ databases">
        <title>Genome analyses suggest a sexual origin of heterokaryosis in a supposedly ancient asexual fungus.</title>
        <authorList>
            <person name="Ropars J."/>
            <person name="Sedzielewska K."/>
            <person name="Noel J."/>
            <person name="Charron P."/>
            <person name="Farinelli L."/>
            <person name="Marton T."/>
            <person name="Kruger M."/>
            <person name="Pelin A."/>
            <person name="Brachmann A."/>
            <person name="Corradi N."/>
        </authorList>
    </citation>
    <scope>NUCLEOTIDE SEQUENCE [LARGE SCALE GENOMIC DNA]</scope>
    <source>
        <strain evidence="1 4">A5</strain>
    </source>
</reference>
<dbReference type="EMBL" id="LLXJ01000516">
    <property type="protein sequence ID" value="PKC08765.1"/>
    <property type="molecule type" value="Genomic_DNA"/>
</dbReference>
<proteinExistence type="predicted"/>
<comment type="caution">
    <text evidence="1">The sequence shown here is derived from an EMBL/GenBank/DDBJ whole genome shotgun (WGS) entry which is preliminary data.</text>
</comment>
<evidence type="ECO:0000313" key="3">
    <source>
        <dbReference type="Proteomes" id="UP000232688"/>
    </source>
</evidence>
<evidence type="ECO:0000313" key="1">
    <source>
        <dbReference type="EMBL" id="PKC08765.1"/>
    </source>
</evidence>
<reference evidence="2 3" key="3">
    <citation type="submission" date="2017-10" db="EMBL/GenBank/DDBJ databases">
        <title>Extensive intraspecific genome diversity in a model arbuscular mycorrhizal fungus.</title>
        <authorList>
            <person name="Chen E.C.H."/>
            <person name="Morin E."/>
            <person name="Baudet D."/>
            <person name="Noel J."/>
            <person name="Ndikumana S."/>
            <person name="Charron P."/>
            <person name="St-Onge C."/>
            <person name="Giorgi J."/>
            <person name="Grigoriev I.V."/>
            <person name="Roux C."/>
            <person name="Martin F.M."/>
            <person name="Corradi N."/>
        </authorList>
    </citation>
    <scope>NUCLEOTIDE SEQUENCE [LARGE SCALE GENOMIC DNA]</scope>
    <source>
        <strain evidence="2 3">A1</strain>
    </source>
</reference>
<gene>
    <name evidence="2" type="ORF">RhiirA1_458718</name>
    <name evidence="1" type="ORF">RhiirA5_416527</name>
</gene>
<dbReference type="VEuPathDB" id="FungiDB:RhiirFUN_022817"/>
<accession>A0A2I1DRS1</accession>
<evidence type="ECO:0000313" key="2">
    <source>
        <dbReference type="EMBL" id="PKC67211.1"/>
    </source>
</evidence>
<evidence type="ECO:0000313" key="4">
    <source>
        <dbReference type="Proteomes" id="UP000232722"/>
    </source>
</evidence>
<dbReference type="OrthoDB" id="2311251at2759"/>
<reference evidence="2 3" key="4">
    <citation type="submission" date="2017-10" db="EMBL/GenBank/DDBJ databases">
        <title>Genome analyses suggest a sexual origin of heterokaryosis in a supposedly ancient asexual fungus.</title>
        <authorList>
            <person name="Corradi N."/>
            <person name="Sedzielewska K."/>
            <person name="Noel J."/>
            <person name="Charron P."/>
            <person name="Farinelli L."/>
            <person name="Marton T."/>
            <person name="Kruger M."/>
            <person name="Pelin A."/>
            <person name="Brachmann A."/>
            <person name="Corradi N."/>
        </authorList>
    </citation>
    <scope>NUCLEOTIDE SEQUENCE [LARGE SCALE GENOMIC DNA]</scope>
    <source>
        <strain evidence="2 3">A1</strain>
    </source>
</reference>
<dbReference type="Proteomes" id="UP000232722">
    <property type="component" value="Unassembled WGS sequence"/>
</dbReference>
<reference evidence="1 4" key="2">
    <citation type="submission" date="2017-09" db="EMBL/GenBank/DDBJ databases">
        <title>Extensive intraspecific genome diversity in a model arbuscular mycorrhizal fungus.</title>
        <authorList>
            <person name="Chen E.C."/>
            <person name="Morin E."/>
            <person name="Beaudet D."/>
            <person name="Noel J."/>
            <person name="Ndikumana S."/>
            <person name="Charron P."/>
            <person name="St-Onge C."/>
            <person name="Giorgi J."/>
            <person name="Grigoriev I.V."/>
            <person name="Roux C."/>
            <person name="Martin F.M."/>
            <person name="Corradi N."/>
        </authorList>
    </citation>
    <scope>NUCLEOTIDE SEQUENCE [LARGE SCALE GENOMIC DNA]</scope>
    <source>
        <strain evidence="1 4">A5</strain>
    </source>
</reference>
<protein>
    <recommendedName>
        <fullName evidence="5">MATA-HMG</fullName>
    </recommendedName>
</protein>